<comment type="caution">
    <text evidence="1">The sequence shown here is derived from an EMBL/GenBank/DDBJ whole genome shotgun (WGS) entry which is preliminary data.</text>
</comment>
<reference evidence="1 2" key="1">
    <citation type="submission" date="2023-04" db="EMBL/GenBank/DDBJ databases">
        <title>Marinoamorphus aggregata gen. nov., sp. Nov., isolate from tissue of brittle star Ophioplocus japonicus.</title>
        <authorList>
            <person name="Kawano K."/>
            <person name="Sawayama S."/>
            <person name="Nakagawa S."/>
        </authorList>
    </citation>
    <scope>NUCLEOTIDE SEQUENCE [LARGE SCALE GENOMIC DNA]</scope>
    <source>
        <strain evidence="1 2">NKW23</strain>
    </source>
</reference>
<sequence length="285" mass="29840">MFSARAKGSQRPLPLPDLFDRYVATPPSAQNAVDAVPGWRTALPPETGAEAGTLGLMSDSRIAWALERLGGVAGARVLELGPLDGGHTAMLHAAGAARVDAIEGNRLAFLRCLIAKELLGLDRAHFHHGDFAAGLGSADGRYDLVLASGVLYHMADPAALLARLAAVTDRLYLWTHLFDAAAMPEGDPRRGAFTGRVLEAAHGGVPLRLHERGYLGSERKAAFCGGPRDRHVWMERGGLMALLGALGFDRLEIAHDDPAAEGGPALSVLATRSRGPAAGAAETAG</sequence>
<evidence type="ECO:0000313" key="2">
    <source>
        <dbReference type="Proteomes" id="UP001239909"/>
    </source>
</evidence>
<dbReference type="CDD" id="cd02440">
    <property type="entry name" value="AdoMet_MTases"/>
    <property type="match status" value="1"/>
</dbReference>
<gene>
    <name evidence="1" type="ORF">LNKW23_00260</name>
</gene>
<proteinExistence type="predicted"/>
<dbReference type="SUPFAM" id="SSF53335">
    <property type="entry name" value="S-adenosyl-L-methionine-dependent methyltransferases"/>
    <property type="match status" value="1"/>
</dbReference>
<organism evidence="1 2">
    <name type="scientific">Paralimibaculum aggregatum</name>
    <dbReference type="NCBI Taxonomy" id="3036245"/>
    <lineage>
        <taxon>Bacteria</taxon>
        <taxon>Pseudomonadati</taxon>
        <taxon>Pseudomonadota</taxon>
        <taxon>Alphaproteobacteria</taxon>
        <taxon>Rhodobacterales</taxon>
        <taxon>Paracoccaceae</taxon>
        <taxon>Paralimibaculum</taxon>
    </lineage>
</organism>
<dbReference type="InterPro" id="IPR029063">
    <property type="entry name" value="SAM-dependent_MTases_sf"/>
</dbReference>
<accession>A0ABQ6LFK7</accession>
<dbReference type="Gene3D" id="3.40.50.150">
    <property type="entry name" value="Vaccinia Virus protein VP39"/>
    <property type="match status" value="1"/>
</dbReference>
<name>A0ABQ6LFK7_9RHOB</name>
<evidence type="ECO:0008006" key="3">
    <source>
        <dbReference type="Google" id="ProtNLM"/>
    </source>
</evidence>
<evidence type="ECO:0000313" key="1">
    <source>
        <dbReference type="EMBL" id="GMG80814.1"/>
    </source>
</evidence>
<keyword evidence="2" id="KW-1185">Reference proteome</keyword>
<dbReference type="RefSeq" id="WP_285669442.1">
    <property type="nucleotide sequence ID" value="NZ_BSYI01000001.1"/>
</dbReference>
<dbReference type="Proteomes" id="UP001239909">
    <property type="component" value="Unassembled WGS sequence"/>
</dbReference>
<dbReference type="Pfam" id="PF13489">
    <property type="entry name" value="Methyltransf_23"/>
    <property type="match status" value="1"/>
</dbReference>
<protein>
    <recommendedName>
        <fullName evidence="3">SAM-dependent methyltransferase</fullName>
    </recommendedName>
</protein>
<dbReference type="EMBL" id="BSYI01000001">
    <property type="protein sequence ID" value="GMG80814.1"/>
    <property type="molecule type" value="Genomic_DNA"/>
</dbReference>